<feature type="compositionally biased region" description="Basic and acidic residues" evidence="1">
    <location>
        <begin position="207"/>
        <end position="217"/>
    </location>
</feature>
<reference evidence="4" key="1">
    <citation type="submission" date="2024-03" db="EMBL/GenBank/DDBJ databases">
        <title>Chitinophaga horti sp. nov., isolated from garden soil.</title>
        <authorList>
            <person name="Lee D.S."/>
            <person name="Han D.M."/>
            <person name="Baek J.H."/>
            <person name="Choi D.G."/>
            <person name="Jeon J.H."/>
            <person name="Jeon C.O."/>
        </authorList>
    </citation>
    <scope>NUCLEOTIDE SEQUENCE [LARGE SCALE GENOMIC DNA]</scope>
    <source>
        <strain evidence="4">GPA1</strain>
    </source>
</reference>
<dbReference type="RefSeq" id="WP_341835297.1">
    <property type="nucleotide sequence ID" value="NZ_CP149822.1"/>
</dbReference>
<feature type="region of interest" description="Disordered" evidence="1">
    <location>
        <begin position="201"/>
        <end position="223"/>
    </location>
</feature>
<feature type="chain" id="PRO_5046056835" evidence="2">
    <location>
        <begin position="20"/>
        <end position="276"/>
    </location>
</feature>
<name>A0ABZ2YKT5_9BACT</name>
<keyword evidence="2" id="KW-0732">Signal</keyword>
<feature type="signal peptide" evidence="2">
    <location>
        <begin position="1"/>
        <end position="19"/>
    </location>
</feature>
<evidence type="ECO:0000256" key="2">
    <source>
        <dbReference type="SAM" id="SignalP"/>
    </source>
</evidence>
<evidence type="ECO:0000313" key="3">
    <source>
        <dbReference type="EMBL" id="WZN40374.1"/>
    </source>
</evidence>
<dbReference type="Gene3D" id="3.40.50.10610">
    <property type="entry name" value="ABC-type transport auxiliary lipoprotein component"/>
    <property type="match status" value="1"/>
</dbReference>
<dbReference type="EMBL" id="CP149822">
    <property type="protein sequence ID" value="WZN40374.1"/>
    <property type="molecule type" value="Genomic_DNA"/>
</dbReference>
<keyword evidence="4" id="KW-1185">Reference proteome</keyword>
<sequence>MKRIICCMMLILASLFSFAQQTKNDVILKLNGDELTGKVLKINDADGQVDFSYAGESLVYNIKISEIMKITFASGRIQLFNNPPQATPQAQQASGAAGPGLADHHNKVAILPFAFIRDGQAADDAISEQVQNECYAFMNKHAGIFTILPPRTSNAALIKAGVTRENMKGYSMDDLCNLLGVEYVVDGTVTLNKTTQTTYQSNSGQVKSKDDDKDRRYNSNSYGTATQNYQTKLSLAIYNDKGATVYDQNRTAFFNTQDAYSNTLEYLLKRTPLYTK</sequence>
<proteinExistence type="predicted"/>
<organism evidence="3 4">
    <name type="scientific">Chitinophaga pollutisoli</name>
    <dbReference type="NCBI Taxonomy" id="3133966"/>
    <lineage>
        <taxon>Bacteria</taxon>
        <taxon>Pseudomonadati</taxon>
        <taxon>Bacteroidota</taxon>
        <taxon>Chitinophagia</taxon>
        <taxon>Chitinophagales</taxon>
        <taxon>Chitinophagaceae</taxon>
        <taxon>Chitinophaga</taxon>
    </lineage>
</organism>
<evidence type="ECO:0000256" key="1">
    <source>
        <dbReference type="SAM" id="MobiDB-lite"/>
    </source>
</evidence>
<protein>
    <submittedName>
        <fullName evidence="3">Uncharacterized protein</fullName>
    </submittedName>
</protein>
<gene>
    <name evidence="3" type="ORF">WJU16_20615</name>
</gene>
<evidence type="ECO:0000313" key="4">
    <source>
        <dbReference type="Proteomes" id="UP001485459"/>
    </source>
</evidence>
<accession>A0ABZ2YKT5</accession>
<dbReference type="Proteomes" id="UP001485459">
    <property type="component" value="Chromosome"/>
</dbReference>